<dbReference type="InterPro" id="IPR042183">
    <property type="entry name" value="MmgE/PrpD_sf_1"/>
</dbReference>
<comment type="similarity">
    <text evidence="1">Belongs to the PrpD family.</text>
</comment>
<reference evidence="4 5" key="1">
    <citation type="submission" date="2020-04" db="EMBL/GenBank/DDBJ databases">
        <title>Ramlibacter sp. G-1-2-2 isolated from soil.</title>
        <authorList>
            <person name="Dahal R.H."/>
        </authorList>
    </citation>
    <scope>NUCLEOTIDE SEQUENCE [LARGE SCALE GENOMIC DNA]</scope>
    <source>
        <strain evidence="4 5">G-1-2-2</strain>
    </source>
</reference>
<evidence type="ECO:0000256" key="1">
    <source>
        <dbReference type="ARBA" id="ARBA00006174"/>
    </source>
</evidence>
<dbReference type="InterPro" id="IPR036148">
    <property type="entry name" value="MmgE/PrpD_sf"/>
</dbReference>
<evidence type="ECO:0000259" key="2">
    <source>
        <dbReference type="Pfam" id="PF03972"/>
    </source>
</evidence>
<dbReference type="PANTHER" id="PTHR16943:SF8">
    <property type="entry name" value="2-METHYLCITRATE DEHYDRATASE"/>
    <property type="match status" value="1"/>
</dbReference>
<protein>
    <submittedName>
        <fullName evidence="4">MmgE/PrpD family protein</fullName>
    </submittedName>
</protein>
<dbReference type="Pfam" id="PF19305">
    <property type="entry name" value="MmgE_PrpD_C"/>
    <property type="match status" value="1"/>
</dbReference>
<dbReference type="PANTHER" id="PTHR16943">
    <property type="entry name" value="2-METHYLCITRATE DEHYDRATASE-RELATED"/>
    <property type="match status" value="1"/>
</dbReference>
<dbReference type="AlphaFoldDB" id="A0A848H8E2"/>
<dbReference type="Gene3D" id="1.10.4100.10">
    <property type="entry name" value="2-methylcitrate dehydratase PrpD"/>
    <property type="match status" value="1"/>
</dbReference>
<dbReference type="RefSeq" id="WP_169420983.1">
    <property type="nucleotide sequence ID" value="NZ_JABBFX010000002.1"/>
</dbReference>
<sequence length="465" mass="49107">MALHQDLARLVVRTNFESVREATRRALLATIVDSVGCAAASAADDFAADAVRASTALGGSGACSVIGRAERLSPAGAAMLNGTLIHGYDFDDAHLPSVGHLSTAVIPAALAASELVNANGLAFLEAVLAGDEVGGRIGWAACAPEWGGSAVRSHGFFPTAILGTLAAAAATAKLLQLDEAQSAQALAIAASYAAGLAGISRGDNSTKRTQAGWAAQAGLAAALLAREGFTGPDSVLETRQGFFEAFTGNNYRAEALQRAEGQPWICEEMSFKYYPLEYIIHPLVELANQARPALAQRLAAIARIESSVTSRFATLFQPQELKASPPDRFMALISAPYCIARALTKAGTGHLFLRDFQQDYVLDDGIRALARKVQFVPRPEMDGVFPHHVMGALRFLDAGGSVLWEGRVDDVYGSVHRPLSEAHLLEKFHANCAGLGARRSEALLEVLHALPSARDASWIAQLRGG</sequence>
<keyword evidence="5" id="KW-1185">Reference proteome</keyword>
<dbReference type="InterPro" id="IPR005656">
    <property type="entry name" value="MmgE_PrpD"/>
</dbReference>
<dbReference type="GO" id="GO:0016829">
    <property type="term" value="F:lyase activity"/>
    <property type="evidence" value="ECO:0007669"/>
    <property type="project" value="InterPro"/>
</dbReference>
<feature type="domain" description="MmgE/PrpD C-terminal" evidence="3">
    <location>
        <begin position="274"/>
        <end position="441"/>
    </location>
</feature>
<evidence type="ECO:0000313" key="4">
    <source>
        <dbReference type="EMBL" id="NML46737.1"/>
    </source>
</evidence>
<dbReference type="InterPro" id="IPR045337">
    <property type="entry name" value="MmgE_PrpD_C"/>
</dbReference>
<dbReference type="SUPFAM" id="SSF103378">
    <property type="entry name" value="2-methylcitrate dehydratase PrpD"/>
    <property type="match status" value="1"/>
</dbReference>
<evidence type="ECO:0000313" key="5">
    <source>
        <dbReference type="Proteomes" id="UP000541185"/>
    </source>
</evidence>
<evidence type="ECO:0000259" key="3">
    <source>
        <dbReference type="Pfam" id="PF19305"/>
    </source>
</evidence>
<dbReference type="Proteomes" id="UP000541185">
    <property type="component" value="Unassembled WGS sequence"/>
</dbReference>
<feature type="domain" description="MmgE/PrpD N-terminal" evidence="2">
    <location>
        <begin position="5"/>
        <end position="249"/>
    </location>
</feature>
<comment type="caution">
    <text evidence="4">The sequence shown here is derived from an EMBL/GenBank/DDBJ whole genome shotgun (WGS) entry which is preliminary data.</text>
</comment>
<organism evidence="4 5">
    <name type="scientific">Ramlibacter agri</name>
    <dbReference type="NCBI Taxonomy" id="2728837"/>
    <lineage>
        <taxon>Bacteria</taxon>
        <taxon>Pseudomonadati</taxon>
        <taxon>Pseudomonadota</taxon>
        <taxon>Betaproteobacteria</taxon>
        <taxon>Burkholderiales</taxon>
        <taxon>Comamonadaceae</taxon>
        <taxon>Ramlibacter</taxon>
    </lineage>
</organism>
<dbReference type="InterPro" id="IPR042188">
    <property type="entry name" value="MmgE/PrpD_sf_2"/>
</dbReference>
<dbReference type="EMBL" id="JABBFX010000002">
    <property type="protein sequence ID" value="NML46737.1"/>
    <property type="molecule type" value="Genomic_DNA"/>
</dbReference>
<dbReference type="Gene3D" id="3.30.1330.120">
    <property type="entry name" value="2-methylcitrate dehydratase PrpD"/>
    <property type="match status" value="1"/>
</dbReference>
<accession>A0A848H8E2</accession>
<name>A0A848H8E2_9BURK</name>
<proteinExistence type="inferred from homology"/>
<dbReference type="InterPro" id="IPR045336">
    <property type="entry name" value="MmgE_PrpD_N"/>
</dbReference>
<gene>
    <name evidence="4" type="ORF">HHL11_23540</name>
</gene>
<dbReference type="Pfam" id="PF03972">
    <property type="entry name" value="MmgE_PrpD_N"/>
    <property type="match status" value="1"/>
</dbReference>